<organism evidence="3 4">
    <name type="scientific">Desulforudis audaxviator (strain MP104C)</name>
    <dbReference type="NCBI Taxonomy" id="477974"/>
    <lineage>
        <taxon>Bacteria</taxon>
        <taxon>Bacillati</taxon>
        <taxon>Bacillota</taxon>
        <taxon>Clostridia</taxon>
        <taxon>Thermoanaerobacterales</taxon>
        <taxon>Candidatus Desulforudaceae</taxon>
        <taxon>Candidatus Desulforudis</taxon>
    </lineage>
</organism>
<dbReference type="InterPro" id="IPR037522">
    <property type="entry name" value="HD_GYP_dom"/>
</dbReference>
<dbReference type="CDD" id="cd00077">
    <property type="entry name" value="HDc"/>
    <property type="match status" value="2"/>
</dbReference>
<dbReference type="eggNOG" id="COG2206">
    <property type="taxonomic scope" value="Bacteria"/>
</dbReference>
<proteinExistence type="predicted"/>
<dbReference type="EMBL" id="CP000860">
    <property type="protein sequence ID" value="ACA59120.1"/>
    <property type="molecule type" value="Genomic_DNA"/>
</dbReference>
<gene>
    <name evidence="3" type="ordered locus">Daud_0585</name>
</gene>
<keyword evidence="3" id="KW-0378">Hydrolase</keyword>
<dbReference type="Pfam" id="PF13487">
    <property type="entry name" value="HD_5"/>
    <property type="match status" value="1"/>
</dbReference>
<accession>B1I262</accession>
<dbReference type="KEGG" id="dau:Daud_0585"/>
<dbReference type="Proteomes" id="UP000008544">
    <property type="component" value="Chromosome"/>
</dbReference>
<dbReference type="PROSITE" id="PS51831">
    <property type="entry name" value="HD"/>
    <property type="match status" value="1"/>
</dbReference>
<keyword evidence="4" id="KW-1185">Reference proteome</keyword>
<reference evidence="3 4" key="2">
    <citation type="journal article" date="2008" name="Science">
        <title>Environmental genomics reveals a single-species ecosystem deep within Earth.</title>
        <authorList>
            <person name="Chivian D."/>
            <person name="Brodie E.L."/>
            <person name="Alm E.J."/>
            <person name="Culley D.E."/>
            <person name="Dehal P.S."/>
            <person name="Desantis T.Z."/>
            <person name="Gihring T.M."/>
            <person name="Lapidus A."/>
            <person name="Lin L.H."/>
            <person name="Lowry S.R."/>
            <person name="Moser D.P."/>
            <person name="Richardson P.M."/>
            <person name="Southam G."/>
            <person name="Wanger G."/>
            <person name="Pratt L.M."/>
            <person name="Andersen G.L."/>
            <person name="Hazen T.C."/>
            <person name="Brockman F.J."/>
            <person name="Arkin A.P."/>
            <person name="Onstott T.C."/>
        </authorList>
    </citation>
    <scope>NUCLEOTIDE SEQUENCE [LARGE SCALE GENOMIC DNA]</scope>
    <source>
        <strain evidence="3 4">MP104C</strain>
    </source>
</reference>
<evidence type="ECO:0000313" key="3">
    <source>
        <dbReference type="EMBL" id="ACA59120.1"/>
    </source>
</evidence>
<dbReference type="RefSeq" id="WP_012301709.1">
    <property type="nucleotide sequence ID" value="NC_010424.1"/>
</dbReference>
<dbReference type="NCBIfam" id="TIGR00277">
    <property type="entry name" value="HDIG"/>
    <property type="match status" value="1"/>
</dbReference>
<feature type="domain" description="HD-GYP" evidence="2">
    <location>
        <begin position="11"/>
        <end position="200"/>
    </location>
</feature>
<reference evidence="4" key="1">
    <citation type="submission" date="2007-10" db="EMBL/GenBank/DDBJ databases">
        <title>Complete sequence of chromosome of Desulforudis audaxviator MP104C.</title>
        <authorList>
            <person name="Copeland A."/>
            <person name="Lucas S."/>
            <person name="Lapidus A."/>
            <person name="Barry K."/>
            <person name="Glavina del Rio T."/>
            <person name="Dalin E."/>
            <person name="Tice H."/>
            <person name="Bruce D."/>
            <person name="Pitluck S."/>
            <person name="Lowry S.R."/>
            <person name="Larimer F."/>
            <person name="Land M.L."/>
            <person name="Hauser L."/>
            <person name="Kyrpides N."/>
            <person name="Ivanova N.N."/>
            <person name="Richardson P."/>
        </authorList>
    </citation>
    <scope>NUCLEOTIDE SEQUENCE [LARGE SCALE GENOMIC DNA]</scope>
    <source>
        <strain evidence="4">MP104C</strain>
    </source>
</reference>
<dbReference type="HOGENOM" id="CLU_040286_2_0_9"/>
<dbReference type="STRING" id="477974.Daud_0585"/>
<evidence type="ECO:0000259" key="2">
    <source>
        <dbReference type="PROSITE" id="PS51832"/>
    </source>
</evidence>
<dbReference type="AlphaFoldDB" id="B1I262"/>
<dbReference type="OrthoDB" id="9798833at2"/>
<dbReference type="Pfam" id="PF01966">
    <property type="entry name" value="HD"/>
    <property type="match status" value="1"/>
</dbReference>
<dbReference type="GO" id="GO:0016787">
    <property type="term" value="F:hydrolase activity"/>
    <property type="evidence" value="ECO:0007669"/>
    <property type="project" value="UniProtKB-KW"/>
</dbReference>
<feature type="domain" description="HD-GYP" evidence="2">
    <location>
        <begin position="219"/>
        <end position="415"/>
    </location>
</feature>
<protein>
    <submittedName>
        <fullName evidence="3">Metal dependent phosphohydrolase</fullName>
    </submittedName>
</protein>
<feature type="domain" description="HD" evidence="1">
    <location>
        <begin position="241"/>
        <end position="363"/>
    </location>
</feature>
<dbReference type="SMART" id="SM00471">
    <property type="entry name" value="HDc"/>
    <property type="match status" value="2"/>
</dbReference>
<sequence length="420" mass="46269">MDMEVEEGLTPGFNLGNLLAALSTALDFTYHGLAGHHRRVAHVALEIGRGLGLAATDLRQLYCAALLHDIGAITLREKADLAAFEVENAFEHCIRGRDFVSDSAVFAVLGDVIATHHDRWSGTNPSGLAREAIPLAGRILHLADRVDVGLEGRAGDILSRREPLLGRLRELAGRIFDPELVAVLEDVSVRESFWFDLDADFLPELLETRAGDLLNVTIGPEELLGIARMFSRVIDSRSTFTYRHSALVARTAVQLASRLGFSEAEKRRMRVAALLHDLGKLSVPEEILEKPGKLDSAEYNVVKRHTYYTYHILRPIEGFETIREWAAYHHERLDGRGYPFGIAASGLSPGARVMAAADIFAALIEDRPYRAGMQREQVTGIIQQQVRAGALDGDVAGLLLRDYADFAALKDAAPEFSTRK</sequence>
<dbReference type="InterPro" id="IPR006674">
    <property type="entry name" value="HD_domain"/>
</dbReference>
<dbReference type="InterPro" id="IPR006675">
    <property type="entry name" value="HDIG_dom"/>
</dbReference>
<dbReference type="SUPFAM" id="SSF109604">
    <property type="entry name" value="HD-domain/PDEase-like"/>
    <property type="match status" value="2"/>
</dbReference>
<evidence type="ECO:0000259" key="1">
    <source>
        <dbReference type="PROSITE" id="PS51831"/>
    </source>
</evidence>
<name>B1I262_DESAP</name>
<dbReference type="PANTHER" id="PTHR45228:SF1">
    <property type="entry name" value="CYCLIC DI-GMP PHOSPHODIESTERASE TM_0186"/>
    <property type="match status" value="1"/>
</dbReference>
<dbReference type="InterPro" id="IPR052020">
    <property type="entry name" value="Cyclic_di-GMP/3'3'-cGAMP_PDE"/>
</dbReference>
<dbReference type="InterPro" id="IPR003607">
    <property type="entry name" value="HD/PDEase_dom"/>
</dbReference>
<dbReference type="Gene3D" id="1.10.3210.10">
    <property type="entry name" value="Hypothetical protein af1432"/>
    <property type="match status" value="2"/>
</dbReference>
<dbReference type="PROSITE" id="PS51832">
    <property type="entry name" value="HD_GYP"/>
    <property type="match status" value="2"/>
</dbReference>
<evidence type="ECO:0000313" key="4">
    <source>
        <dbReference type="Proteomes" id="UP000008544"/>
    </source>
</evidence>
<dbReference type="PANTHER" id="PTHR45228">
    <property type="entry name" value="CYCLIC DI-GMP PHOSPHODIESTERASE TM_0186-RELATED"/>
    <property type="match status" value="1"/>
</dbReference>